<feature type="domain" description="TonB-dependent receptor-like beta-barrel" evidence="17">
    <location>
        <begin position="250"/>
        <end position="678"/>
    </location>
</feature>
<evidence type="ECO:0000256" key="5">
    <source>
        <dbReference type="ARBA" id="ARBA00022496"/>
    </source>
</evidence>
<keyword evidence="11 14" id="KW-0472">Membrane</keyword>
<dbReference type="CDD" id="cd01347">
    <property type="entry name" value="ligand_gated_channel"/>
    <property type="match status" value="1"/>
</dbReference>
<evidence type="ECO:0000256" key="6">
    <source>
        <dbReference type="ARBA" id="ARBA00022692"/>
    </source>
</evidence>
<keyword evidence="7 16" id="KW-0732">Signal</keyword>
<comment type="similarity">
    <text evidence="2 14 15">Belongs to the TonB-dependent receptor family.</text>
</comment>
<evidence type="ECO:0000256" key="13">
    <source>
        <dbReference type="ARBA" id="ARBA00023237"/>
    </source>
</evidence>
<dbReference type="Pfam" id="PF07715">
    <property type="entry name" value="Plug"/>
    <property type="match status" value="1"/>
</dbReference>
<evidence type="ECO:0000313" key="20">
    <source>
        <dbReference type="Proteomes" id="UP000580517"/>
    </source>
</evidence>
<keyword evidence="8" id="KW-0408">Iron</keyword>
<evidence type="ECO:0000259" key="17">
    <source>
        <dbReference type="Pfam" id="PF00593"/>
    </source>
</evidence>
<evidence type="ECO:0000256" key="4">
    <source>
        <dbReference type="ARBA" id="ARBA00022452"/>
    </source>
</evidence>
<evidence type="ECO:0000256" key="10">
    <source>
        <dbReference type="ARBA" id="ARBA00023077"/>
    </source>
</evidence>
<dbReference type="GO" id="GO:0015891">
    <property type="term" value="P:siderophore transport"/>
    <property type="evidence" value="ECO:0007669"/>
    <property type="project" value="InterPro"/>
</dbReference>
<proteinExistence type="inferred from homology"/>
<evidence type="ECO:0000256" key="11">
    <source>
        <dbReference type="ARBA" id="ARBA00023136"/>
    </source>
</evidence>
<dbReference type="EMBL" id="JACCEW010000004">
    <property type="protein sequence ID" value="NYT38110.1"/>
    <property type="molecule type" value="Genomic_DNA"/>
</dbReference>
<feature type="signal peptide" evidence="16">
    <location>
        <begin position="1"/>
        <end position="28"/>
    </location>
</feature>
<gene>
    <name evidence="19" type="ORF">H0A68_14575</name>
</gene>
<feature type="domain" description="TonB-dependent receptor plug" evidence="18">
    <location>
        <begin position="71"/>
        <end position="172"/>
    </location>
</feature>
<dbReference type="FunFam" id="2.170.130.10:FF:000001">
    <property type="entry name" value="Catecholate siderophore TonB-dependent receptor"/>
    <property type="match status" value="1"/>
</dbReference>
<dbReference type="RefSeq" id="WP_129970040.1">
    <property type="nucleotide sequence ID" value="NZ_JACCEW010000004.1"/>
</dbReference>
<dbReference type="InterPro" id="IPR010105">
    <property type="entry name" value="TonB_sidphr_rcpt"/>
</dbReference>
<dbReference type="PROSITE" id="PS52016">
    <property type="entry name" value="TONB_DEPENDENT_REC_3"/>
    <property type="match status" value="1"/>
</dbReference>
<evidence type="ECO:0000313" key="19">
    <source>
        <dbReference type="EMBL" id="NYT38110.1"/>
    </source>
</evidence>
<feature type="chain" id="PRO_5032918125" evidence="16">
    <location>
        <begin position="29"/>
        <end position="710"/>
    </location>
</feature>
<comment type="subcellular location">
    <subcellularLocation>
        <location evidence="1 14">Cell outer membrane</location>
        <topology evidence="1 14">Multi-pass membrane protein</topology>
    </subcellularLocation>
</comment>
<dbReference type="OrthoDB" id="127311at2"/>
<comment type="caution">
    <text evidence="19">The sequence shown here is derived from an EMBL/GenBank/DDBJ whole genome shotgun (WGS) entry which is preliminary data.</text>
</comment>
<dbReference type="InterPro" id="IPR036942">
    <property type="entry name" value="Beta-barrel_TonB_sf"/>
</dbReference>
<evidence type="ECO:0000256" key="7">
    <source>
        <dbReference type="ARBA" id="ARBA00022729"/>
    </source>
</evidence>
<keyword evidence="20" id="KW-1185">Reference proteome</keyword>
<name>A0A853FH38_9BURK</name>
<dbReference type="SUPFAM" id="SSF56935">
    <property type="entry name" value="Porins"/>
    <property type="match status" value="1"/>
</dbReference>
<evidence type="ECO:0000256" key="2">
    <source>
        <dbReference type="ARBA" id="ARBA00009810"/>
    </source>
</evidence>
<keyword evidence="4 14" id="KW-1134">Transmembrane beta strand</keyword>
<dbReference type="NCBIfam" id="TIGR01783">
    <property type="entry name" value="TonB-siderophor"/>
    <property type="match status" value="1"/>
</dbReference>
<keyword evidence="3 14" id="KW-0813">Transport</keyword>
<dbReference type="Gene3D" id="2.170.130.10">
    <property type="entry name" value="TonB-dependent receptor, plug domain"/>
    <property type="match status" value="1"/>
</dbReference>
<dbReference type="InterPro" id="IPR000531">
    <property type="entry name" value="Beta-barrel_TonB"/>
</dbReference>
<evidence type="ECO:0000259" key="18">
    <source>
        <dbReference type="Pfam" id="PF07715"/>
    </source>
</evidence>
<dbReference type="Proteomes" id="UP000580517">
    <property type="component" value="Unassembled WGS sequence"/>
</dbReference>
<dbReference type="PANTHER" id="PTHR32552:SF68">
    <property type="entry name" value="FERRICHROME OUTER MEMBRANE TRANSPORTER_PHAGE RECEPTOR"/>
    <property type="match status" value="1"/>
</dbReference>
<evidence type="ECO:0000256" key="3">
    <source>
        <dbReference type="ARBA" id="ARBA00022448"/>
    </source>
</evidence>
<dbReference type="Gene3D" id="2.40.170.20">
    <property type="entry name" value="TonB-dependent receptor, beta-barrel domain"/>
    <property type="match status" value="1"/>
</dbReference>
<dbReference type="GO" id="GO:0015344">
    <property type="term" value="F:siderophore uptake transmembrane transporter activity"/>
    <property type="evidence" value="ECO:0007669"/>
    <property type="project" value="TreeGrafter"/>
</dbReference>
<keyword evidence="12 19" id="KW-0675">Receptor</keyword>
<accession>A0A853FH38</accession>
<dbReference type="GO" id="GO:0038023">
    <property type="term" value="F:signaling receptor activity"/>
    <property type="evidence" value="ECO:0007669"/>
    <property type="project" value="InterPro"/>
</dbReference>
<evidence type="ECO:0000256" key="9">
    <source>
        <dbReference type="ARBA" id="ARBA00023065"/>
    </source>
</evidence>
<evidence type="ECO:0000256" key="15">
    <source>
        <dbReference type="RuleBase" id="RU003357"/>
    </source>
</evidence>
<dbReference type="InterPro" id="IPR039426">
    <property type="entry name" value="TonB-dep_rcpt-like"/>
</dbReference>
<evidence type="ECO:0000256" key="16">
    <source>
        <dbReference type="SAM" id="SignalP"/>
    </source>
</evidence>
<dbReference type="Pfam" id="PF00593">
    <property type="entry name" value="TonB_dep_Rec_b-barrel"/>
    <property type="match status" value="1"/>
</dbReference>
<dbReference type="InterPro" id="IPR012910">
    <property type="entry name" value="Plug_dom"/>
</dbReference>
<keyword evidence="10 15" id="KW-0798">TonB box</keyword>
<keyword evidence="9" id="KW-0406">Ion transport</keyword>
<protein>
    <submittedName>
        <fullName evidence="19">TonB-dependent siderophore receptor</fullName>
    </submittedName>
</protein>
<evidence type="ECO:0000256" key="12">
    <source>
        <dbReference type="ARBA" id="ARBA00023170"/>
    </source>
</evidence>
<dbReference type="InterPro" id="IPR037066">
    <property type="entry name" value="Plug_dom_sf"/>
</dbReference>
<keyword evidence="5" id="KW-0410">Iron transport</keyword>
<keyword evidence="6 14" id="KW-0812">Transmembrane</keyword>
<dbReference type="GO" id="GO:0009279">
    <property type="term" value="C:cell outer membrane"/>
    <property type="evidence" value="ECO:0007669"/>
    <property type="project" value="UniProtKB-SubCell"/>
</dbReference>
<sequence length="710" mass="78731">MPSNTLHPLALTTMASMLMLFYSGGAAAQSQETRTLAPITVKAQGTESALEPVSGYIAHNALTATKTDTPLSETPQSVTVVTSDEIRDQGAQGVQDALNYAAGVRSDAYGLDSRTDSFRIRGSEPTVYMDGLRQNYNWYTSTTRIEPYALERIEVLRGPASMLYGQGSTAGVVNMVSKRPLPEAMREVGISYGSNARRQIQADLTGPLNEEGTWLYRVVAVGREANTQVDFVRDDRLMIAPSLTWQPNASTSLTFMALYQDDKSGSTSQFFPWEGVALDNPNGQLPVDRFIGDPDWDRYDSRRKSAGWAFRHDFNDDWSFKQNFRWSLNRVDYRSLYSDFFTLRGGWAGDPVNKRMLGRVADATLTTVRMVSADQNLEGRFDTGAVRHHVLLGMDMTYAHQDKESGSAMTDYTNNSGGAVPLIDAYDPGYPAFTPPSMSTDPVARQRDLGVYLQDELRWRNWIAVAGLRHDRSESSVEGQPDYTNRATTKRLGIMYKADNGLSPYLSYSESFSPVFGTDANGDAFIPLRGKQVEAGLKYESQDGDTMFNIAAYTLSEENRLVPDPTNPNNQVQIGKTRNRGVELEYKQAIGRSLSVLANYTYIDIDDQLEGIPKHQASVWGKYRFAMDGAAGLSVGAGVRWLGHFTDGIAPQTPSVTLVDAMVAYETPSWRLALNVNNMFDKTYVSTCLSRGDCWYGSQRTIVASASYRF</sequence>
<evidence type="ECO:0000256" key="8">
    <source>
        <dbReference type="ARBA" id="ARBA00023004"/>
    </source>
</evidence>
<dbReference type="PANTHER" id="PTHR32552">
    <property type="entry name" value="FERRICHROME IRON RECEPTOR-RELATED"/>
    <property type="match status" value="1"/>
</dbReference>
<reference evidence="19 20" key="1">
    <citation type="submission" date="2020-07" db="EMBL/GenBank/DDBJ databases">
        <title>Taxonomic revisions and descriptions of new bacterial species based on genomic comparisons in the high-G+C-content subgroup of the family Alcaligenaceae.</title>
        <authorList>
            <person name="Szabo A."/>
            <person name="Felfoldi T."/>
        </authorList>
    </citation>
    <scope>NUCLEOTIDE SEQUENCE [LARGE SCALE GENOMIC DNA]</scope>
    <source>
        <strain evidence="19 20">DSM 25264</strain>
    </source>
</reference>
<keyword evidence="13 14" id="KW-0998">Cell outer membrane</keyword>
<organism evidence="19 20">
    <name type="scientific">Allopusillimonas soli</name>
    <dbReference type="NCBI Taxonomy" id="659016"/>
    <lineage>
        <taxon>Bacteria</taxon>
        <taxon>Pseudomonadati</taxon>
        <taxon>Pseudomonadota</taxon>
        <taxon>Betaproteobacteria</taxon>
        <taxon>Burkholderiales</taxon>
        <taxon>Alcaligenaceae</taxon>
        <taxon>Allopusillimonas</taxon>
    </lineage>
</organism>
<evidence type="ECO:0000256" key="1">
    <source>
        <dbReference type="ARBA" id="ARBA00004571"/>
    </source>
</evidence>
<dbReference type="AlphaFoldDB" id="A0A853FH38"/>
<evidence type="ECO:0000256" key="14">
    <source>
        <dbReference type="PROSITE-ProRule" id="PRU01360"/>
    </source>
</evidence>